<dbReference type="EMBL" id="QVQW01000011">
    <property type="protein sequence ID" value="RKU46925.1"/>
    <property type="molecule type" value="Genomic_DNA"/>
</dbReference>
<accession>A0A420YGD9</accession>
<keyword evidence="2" id="KW-1185">Reference proteome</keyword>
<dbReference type="AlphaFoldDB" id="A0A420YGD9"/>
<organism evidence="1 2">
    <name type="scientific">Coniochaeta pulveracea</name>
    <dbReference type="NCBI Taxonomy" id="177199"/>
    <lineage>
        <taxon>Eukaryota</taxon>
        <taxon>Fungi</taxon>
        <taxon>Dikarya</taxon>
        <taxon>Ascomycota</taxon>
        <taxon>Pezizomycotina</taxon>
        <taxon>Sordariomycetes</taxon>
        <taxon>Sordariomycetidae</taxon>
        <taxon>Coniochaetales</taxon>
        <taxon>Coniochaetaceae</taxon>
        <taxon>Coniochaeta</taxon>
    </lineage>
</organism>
<sequence>MDTNFRNPRCFSAKTVPETNLSQRPPVPVLSVHVHGFQRYAALCYDKGGLFGCPSYRNMAPRLSPFAAVSRPGRNGANTIMSLLVPWDSIYRNVYASI</sequence>
<gene>
    <name evidence="1" type="ORF">DL546_003903</name>
</gene>
<name>A0A420YGD9_9PEZI</name>
<proteinExistence type="predicted"/>
<comment type="caution">
    <text evidence="1">The sequence shown here is derived from an EMBL/GenBank/DDBJ whole genome shotgun (WGS) entry which is preliminary data.</text>
</comment>
<reference evidence="1 2" key="1">
    <citation type="submission" date="2018-08" db="EMBL/GenBank/DDBJ databases">
        <title>Draft genome of the lignicolous fungus Coniochaeta pulveracea.</title>
        <authorList>
            <person name="Borstlap C.J."/>
            <person name="De Witt R.N."/>
            <person name="Botha A."/>
            <person name="Volschenk H."/>
        </authorList>
    </citation>
    <scope>NUCLEOTIDE SEQUENCE [LARGE SCALE GENOMIC DNA]</scope>
    <source>
        <strain evidence="1 2">CAB683</strain>
    </source>
</reference>
<evidence type="ECO:0000313" key="1">
    <source>
        <dbReference type="EMBL" id="RKU46925.1"/>
    </source>
</evidence>
<evidence type="ECO:0000313" key="2">
    <source>
        <dbReference type="Proteomes" id="UP000275385"/>
    </source>
</evidence>
<dbReference type="Proteomes" id="UP000275385">
    <property type="component" value="Unassembled WGS sequence"/>
</dbReference>
<protein>
    <submittedName>
        <fullName evidence="1">Uncharacterized protein</fullName>
    </submittedName>
</protein>